<dbReference type="PANTHER" id="PTHR48111">
    <property type="entry name" value="REGULATOR OF RPOS"/>
    <property type="match status" value="1"/>
</dbReference>
<proteinExistence type="predicted"/>
<dbReference type="EMBL" id="DXGH01000049">
    <property type="protein sequence ID" value="HIW81593.1"/>
    <property type="molecule type" value="Genomic_DNA"/>
</dbReference>
<evidence type="ECO:0000259" key="10">
    <source>
        <dbReference type="PROSITE" id="PS50110"/>
    </source>
</evidence>
<dbReference type="InterPro" id="IPR001789">
    <property type="entry name" value="Sig_transdc_resp-reg_receiver"/>
</dbReference>
<dbReference type="SUPFAM" id="SSF52172">
    <property type="entry name" value="CheY-like"/>
    <property type="match status" value="1"/>
</dbReference>
<accession>A0A9D1R6W1</accession>
<dbReference type="Gene3D" id="6.10.250.690">
    <property type="match status" value="1"/>
</dbReference>
<dbReference type="InterPro" id="IPR039420">
    <property type="entry name" value="WalR-like"/>
</dbReference>
<evidence type="ECO:0000256" key="6">
    <source>
        <dbReference type="ARBA" id="ARBA00023163"/>
    </source>
</evidence>
<reference evidence="12" key="1">
    <citation type="journal article" date="2021" name="PeerJ">
        <title>Extensive microbial diversity within the chicken gut microbiome revealed by metagenomics and culture.</title>
        <authorList>
            <person name="Gilroy R."/>
            <person name="Ravi A."/>
            <person name="Getino M."/>
            <person name="Pursley I."/>
            <person name="Horton D.L."/>
            <person name="Alikhan N.F."/>
            <person name="Baker D."/>
            <person name="Gharbi K."/>
            <person name="Hall N."/>
            <person name="Watson M."/>
            <person name="Adriaenssens E.M."/>
            <person name="Foster-Nyarko E."/>
            <person name="Jarju S."/>
            <person name="Secka A."/>
            <person name="Antonio M."/>
            <person name="Oren A."/>
            <person name="Chaudhuri R.R."/>
            <person name="La Ragione R."/>
            <person name="Hildebrand F."/>
            <person name="Pallen M.J."/>
        </authorList>
    </citation>
    <scope>NUCLEOTIDE SEQUENCE</scope>
    <source>
        <strain evidence="12">CHK195-6426</strain>
    </source>
</reference>
<dbReference type="AlphaFoldDB" id="A0A9D1R6W1"/>
<dbReference type="PANTHER" id="PTHR48111:SF40">
    <property type="entry name" value="PHOSPHATE REGULON TRANSCRIPTIONAL REGULATORY PROTEIN PHOB"/>
    <property type="match status" value="1"/>
</dbReference>
<dbReference type="GO" id="GO:0000976">
    <property type="term" value="F:transcription cis-regulatory region binding"/>
    <property type="evidence" value="ECO:0007669"/>
    <property type="project" value="TreeGrafter"/>
</dbReference>
<evidence type="ECO:0000256" key="3">
    <source>
        <dbReference type="ARBA" id="ARBA00023012"/>
    </source>
</evidence>
<evidence type="ECO:0000313" key="13">
    <source>
        <dbReference type="Proteomes" id="UP000824265"/>
    </source>
</evidence>
<dbReference type="Gene3D" id="3.40.50.2300">
    <property type="match status" value="1"/>
</dbReference>
<keyword evidence="3" id="KW-0902">Two-component regulatory system</keyword>
<dbReference type="PROSITE" id="PS51755">
    <property type="entry name" value="OMPR_PHOB"/>
    <property type="match status" value="1"/>
</dbReference>
<organism evidence="12 13">
    <name type="scientific">Candidatus Acetatifactor stercoripullorum</name>
    <dbReference type="NCBI Taxonomy" id="2838414"/>
    <lineage>
        <taxon>Bacteria</taxon>
        <taxon>Bacillati</taxon>
        <taxon>Bacillota</taxon>
        <taxon>Clostridia</taxon>
        <taxon>Lachnospirales</taxon>
        <taxon>Lachnospiraceae</taxon>
        <taxon>Acetatifactor</taxon>
    </lineage>
</organism>
<dbReference type="InterPro" id="IPR036388">
    <property type="entry name" value="WH-like_DNA-bd_sf"/>
</dbReference>
<keyword evidence="5 9" id="KW-0238">DNA-binding</keyword>
<dbReference type="SUPFAM" id="SSF46894">
    <property type="entry name" value="C-terminal effector domain of the bipartite response regulators"/>
    <property type="match status" value="1"/>
</dbReference>
<feature type="modified residue" description="4-aspartylphosphate" evidence="8">
    <location>
        <position position="74"/>
    </location>
</feature>
<evidence type="ECO:0000259" key="11">
    <source>
        <dbReference type="PROSITE" id="PS51755"/>
    </source>
</evidence>
<dbReference type="PROSITE" id="PS50110">
    <property type="entry name" value="RESPONSE_REGULATORY"/>
    <property type="match status" value="1"/>
</dbReference>
<dbReference type="FunFam" id="1.10.10.10:FF:000018">
    <property type="entry name" value="DNA-binding response regulator ResD"/>
    <property type="match status" value="1"/>
</dbReference>
<dbReference type="Pfam" id="PF00486">
    <property type="entry name" value="Trans_reg_C"/>
    <property type="match status" value="1"/>
</dbReference>
<evidence type="ECO:0000256" key="7">
    <source>
        <dbReference type="ARBA" id="ARBA00024867"/>
    </source>
</evidence>
<keyword evidence="2 8" id="KW-0597">Phosphoprotein</keyword>
<dbReference type="SMART" id="SM00448">
    <property type="entry name" value="REC"/>
    <property type="match status" value="1"/>
</dbReference>
<dbReference type="CDD" id="cd00383">
    <property type="entry name" value="trans_reg_C"/>
    <property type="match status" value="1"/>
</dbReference>
<gene>
    <name evidence="12" type="ORF">H9742_08770</name>
</gene>
<dbReference type="InterPro" id="IPR011006">
    <property type="entry name" value="CheY-like_superfamily"/>
</dbReference>
<evidence type="ECO:0000256" key="4">
    <source>
        <dbReference type="ARBA" id="ARBA00023015"/>
    </source>
</evidence>
<feature type="domain" description="OmpR/PhoB-type" evidence="11">
    <location>
        <begin position="159"/>
        <end position="256"/>
    </location>
</feature>
<protein>
    <recommendedName>
        <fullName evidence="1">Stage 0 sporulation protein A homolog</fullName>
    </recommendedName>
</protein>
<evidence type="ECO:0000313" key="12">
    <source>
        <dbReference type="EMBL" id="HIW81593.1"/>
    </source>
</evidence>
<dbReference type="GO" id="GO:0032993">
    <property type="term" value="C:protein-DNA complex"/>
    <property type="evidence" value="ECO:0007669"/>
    <property type="project" value="TreeGrafter"/>
</dbReference>
<keyword evidence="4" id="KW-0805">Transcription regulation</keyword>
<dbReference type="GO" id="GO:0000156">
    <property type="term" value="F:phosphorelay response regulator activity"/>
    <property type="evidence" value="ECO:0007669"/>
    <property type="project" value="TreeGrafter"/>
</dbReference>
<dbReference type="SMART" id="SM00862">
    <property type="entry name" value="Trans_reg_C"/>
    <property type="match status" value="1"/>
</dbReference>
<reference evidence="12" key="2">
    <citation type="submission" date="2021-04" db="EMBL/GenBank/DDBJ databases">
        <authorList>
            <person name="Gilroy R."/>
        </authorList>
    </citation>
    <scope>NUCLEOTIDE SEQUENCE</scope>
    <source>
        <strain evidence="12">CHK195-6426</strain>
    </source>
</reference>
<evidence type="ECO:0000256" key="1">
    <source>
        <dbReference type="ARBA" id="ARBA00018672"/>
    </source>
</evidence>
<dbReference type="Proteomes" id="UP000824265">
    <property type="component" value="Unassembled WGS sequence"/>
</dbReference>
<dbReference type="Pfam" id="PF00072">
    <property type="entry name" value="Response_reg"/>
    <property type="match status" value="1"/>
</dbReference>
<comment type="caution">
    <text evidence="12">The sequence shown here is derived from an EMBL/GenBank/DDBJ whole genome shotgun (WGS) entry which is preliminary data.</text>
</comment>
<dbReference type="InterPro" id="IPR001867">
    <property type="entry name" value="OmpR/PhoB-type_DNA-bd"/>
</dbReference>
<sequence length="256" mass="29119">MIRRAHGQLGRMKKRKEPVMEHGKNKILVADDDKEIRDILSMLLTQEGYEVVLARDGREVLEKAEETIDLYLLDVSMPAMSGFSAGAQLRKRFMAPIIFLTAYSEESDKMLGFSAGADDYVTKPFSNAELLIRIKALLRRVQQYSLPSPEASGNRTGHSGKIFFRDLVIDQESQSVTKDGELIVLTYTEFKILELLALHPGKLFSLDNIYQSVWQEQAVGDETIMVHIKNIRKKLGDNSRTPRYIKTAWGKGYYVE</sequence>
<feature type="domain" description="Response regulatory" evidence="10">
    <location>
        <begin position="26"/>
        <end position="138"/>
    </location>
</feature>
<evidence type="ECO:0000256" key="2">
    <source>
        <dbReference type="ARBA" id="ARBA00022553"/>
    </source>
</evidence>
<evidence type="ECO:0000256" key="5">
    <source>
        <dbReference type="ARBA" id="ARBA00023125"/>
    </source>
</evidence>
<feature type="DNA-binding region" description="OmpR/PhoB-type" evidence="9">
    <location>
        <begin position="159"/>
        <end position="256"/>
    </location>
</feature>
<dbReference type="GO" id="GO:0006355">
    <property type="term" value="P:regulation of DNA-templated transcription"/>
    <property type="evidence" value="ECO:0007669"/>
    <property type="project" value="InterPro"/>
</dbReference>
<dbReference type="GO" id="GO:0005829">
    <property type="term" value="C:cytosol"/>
    <property type="evidence" value="ECO:0007669"/>
    <property type="project" value="TreeGrafter"/>
</dbReference>
<evidence type="ECO:0000256" key="9">
    <source>
        <dbReference type="PROSITE-ProRule" id="PRU01091"/>
    </source>
</evidence>
<dbReference type="Gene3D" id="1.10.10.10">
    <property type="entry name" value="Winged helix-like DNA-binding domain superfamily/Winged helix DNA-binding domain"/>
    <property type="match status" value="1"/>
</dbReference>
<evidence type="ECO:0000256" key="8">
    <source>
        <dbReference type="PROSITE-ProRule" id="PRU00169"/>
    </source>
</evidence>
<comment type="function">
    <text evidence="7">May play the central regulatory role in sporulation. It may be an element of the effector pathway responsible for the activation of sporulation genes in response to nutritional stress. Spo0A may act in concert with spo0H (a sigma factor) to control the expression of some genes that are critical to the sporulation process.</text>
</comment>
<name>A0A9D1R6W1_9FIRM</name>
<dbReference type="InterPro" id="IPR016032">
    <property type="entry name" value="Sig_transdc_resp-reg_C-effctor"/>
</dbReference>
<keyword evidence="6" id="KW-0804">Transcription</keyword>